<dbReference type="PANTHER" id="PTHR10828">
    <property type="entry name" value="M-PHASE INDUCER PHOSPHATASE DUAL SPECIFICITY PHOSPHATASE CDC25"/>
    <property type="match status" value="1"/>
</dbReference>
<dbReference type="InterPro" id="IPR036873">
    <property type="entry name" value="Rhodanese-like_dom_sf"/>
</dbReference>
<evidence type="ECO:0000259" key="1">
    <source>
        <dbReference type="PROSITE" id="PS50206"/>
    </source>
</evidence>
<evidence type="ECO:0000313" key="3">
    <source>
        <dbReference type="Proteomes" id="UP000799428"/>
    </source>
</evidence>
<dbReference type="PANTHER" id="PTHR10828:SF50">
    <property type="entry name" value="REDUCTASE (ARC2), PUTATIVE (AFU_ORTHOLOGUE AFUA_6G13400)-RELATED"/>
    <property type="match status" value="1"/>
</dbReference>
<dbReference type="OrthoDB" id="8300214at2759"/>
<organism evidence="2 3">
    <name type="scientific">Pleomassaria siparia CBS 279.74</name>
    <dbReference type="NCBI Taxonomy" id="1314801"/>
    <lineage>
        <taxon>Eukaryota</taxon>
        <taxon>Fungi</taxon>
        <taxon>Dikarya</taxon>
        <taxon>Ascomycota</taxon>
        <taxon>Pezizomycotina</taxon>
        <taxon>Dothideomycetes</taxon>
        <taxon>Pleosporomycetidae</taxon>
        <taxon>Pleosporales</taxon>
        <taxon>Pleomassariaceae</taxon>
        <taxon>Pleomassaria</taxon>
    </lineage>
</organism>
<name>A0A6G1K3S8_9PLEO</name>
<dbReference type="PROSITE" id="PS50206">
    <property type="entry name" value="RHODANESE_3"/>
    <property type="match status" value="1"/>
</dbReference>
<feature type="domain" description="Rhodanese" evidence="1">
    <location>
        <begin position="34"/>
        <end position="150"/>
    </location>
</feature>
<dbReference type="AlphaFoldDB" id="A0A6G1K3S8"/>
<dbReference type="Pfam" id="PF00581">
    <property type="entry name" value="Rhodanese"/>
    <property type="match status" value="1"/>
</dbReference>
<dbReference type="Gene3D" id="3.40.250.10">
    <property type="entry name" value="Rhodanese-like domain"/>
    <property type="match status" value="1"/>
</dbReference>
<dbReference type="Proteomes" id="UP000799428">
    <property type="component" value="Unassembled WGS sequence"/>
</dbReference>
<dbReference type="EMBL" id="MU005773">
    <property type="protein sequence ID" value="KAF2707529.1"/>
    <property type="molecule type" value="Genomic_DNA"/>
</dbReference>
<sequence>MTAASNLSNWWDEFPSPRATAPLISRESVLTDLYSRDLLLIDVRRIDYEGGTIHGSLNLPAQTFYMNQERLYDLCKRAGIKRVAFYCGSSRGRGTRCAAWFADYISENGEFADYIGDAPERSDAMETDIQSLTLDGGIKGWVKAGEDYIDEVDGYVAKYWKQFDESERK</sequence>
<dbReference type="GO" id="GO:0005737">
    <property type="term" value="C:cytoplasm"/>
    <property type="evidence" value="ECO:0007669"/>
    <property type="project" value="TreeGrafter"/>
</dbReference>
<protein>
    <recommendedName>
        <fullName evidence="1">Rhodanese domain-containing protein</fullName>
    </recommendedName>
</protein>
<accession>A0A6G1K3S8</accession>
<evidence type="ECO:0000313" key="2">
    <source>
        <dbReference type="EMBL" id="KAF2707529.1"/>
    </source>
</evidence>
<reference evidence="2" key="1">
    <citation type="journal article" date="2020" name="Stud. Mycol.">
        <title>101 Dothideomycetes genomes: a test case for predicting lifestyles and emergence of pathogens.</title>
        <authorList>
            <person name="Haridas S."/>
            <person name="Albert R."/>
            <person name="Binder M."/>
            <person name="Bloem J."/>
            <person name="Labutti K."/>
            <person name="Salamov A."/>
            <person name="Andreopoulos B."/>
            <person name="Baker S."/>
            <person name="Barry K."/>
            <person name="Bills G."/>
            <person name="Bluhm B."/>
            <person name="Cannon C."/>
            <person name="Castanera R."/>
            <person name="Culley D."/>
            <person name="Daum C."/>
            <person name="Ezra D."/>
            <person name="Gonzalez J."/>
            <person name="Henrissat B."/>
            <person name="Kuo A."/>
            <person name="Liang C."/>
            <person name="Lipzen A."/>
            <person name="Lutzoni F."/>
            <person name="Magnuson J."/>
            <person name="Mondo S."/>
            <person name="Nolan M."/>
            <person name="Ohm R."/>
            <person name="Pangilinan J."/>
            <person name="Park H.-J."/>
            <person name="Ramirez L."/>
            <person name="Alfaro M."/>
            <person name="Sun H."/>
            <person name="Tritt A."/>
            <person name="Yoshinaga Y."/>
            <person name="Zwiers L.-H."/>
            <person name="Turgeon B."/>
            <person name="Goodwin S."/>
            <person name="Spatafora J."/>
            <person name="Crous P."/>
            <person name="Grigoriev I."/>
        </authorList>
    </citation>
    <scope>NUCLEOTIDE SEQUENCE</scope>
    <source>
        <strain evidence="2">CBS 279.74</strain>
    </source>
</reference>
<dbReference type="SUPFAM" id="SSF52821">
    <property type="entry name" value="Rhodanese/Cell cycle control phosphatase"/>
    <property type="match status" value="1"/>
</dbReference>
<proteinExistence type="predicted"/>
<dbReference type="SMART" id="SM00450">
    <property type="entry name" value="RHOD"/>
    <property type="match status" value="1"/>
</dbReference>
<dbReference type="GO" id="GO:0005634">
    <property type="term" value="C:nucleus"/>
    <property type="evidence" value="ECO:0007669"/>
    <property type="project" value="TreeGrafter"/>
</dbReference>
<gene>
    <name evidence="2" type="ORF">K504DRAFT_535181</name>
</gene>
<dbReference type="InterPro" id="IPR001763">
    <property type="entry name" value="Rhodanese-like_dom"/>
</dbReference>
<keyword evidence="3" id="KW-1185">Reference proteome</keyword>
<dbReference type="GO" id="GO:0004725">
    <property type="term" value="F:protein tyrosine phosphatase activity"/>
    <property type="evidence" value="ECO:0007669"/>
    <property type="project" value="TreeGrafter"/>
</dbReference>